<dbReference type="Proteomes" id="UP000008370">
    <property type="component" value="Unassembled WGS sequence"/>
</dbReference>
<accession>K5WQ96</accession>
<evidence type="ECO:0000313" key="1">
    <source>
        <dbReference type="EMBL" id="EKM61394.1"/>
    </source>
</evidence>
<dbReference type="OrthoDB" id="2576334at2759"/>
<reference evidence="1 2" key="1">
    <citation type="journal article" date="2012" name="BMC Genomics">
        <title>Comparative genomics of the white-rot fungi, Phanerochaete carnosa and P. chrysosporium, to elucidate the genetic basis of the distinct wood types they colonize.</title>
        <authorList>
            <person name="Suzuki H."/>
            <person name="MacDonald J."/>
            <person name="Syed K."/>
            <person name="Salamov A."/>
            <person name="Hori C."/>
            <person name="Aerts A."/>
            <person name="Henrissat B."/>
            <person name="Wiebenga A."/>
            <person name="vanKuyk P.A."/>
            <person name="Barry K."/>
            <person name="Lindquist E."/>
            <person name="LaButti K."/>
            <person name="Lapidus A."/>
            <person name="Lucas S."/>
            <person name="Coutinho P."/>
            <person name="Gong Y."/>
            <person name="Samejima M."/>
            <person name="Mahadevan R."/>
            <person name="Abou-Zaid M."/>
            <person name="de Vries R.P."/>
            <person name="Igarashi K."/>
            <person name="Yadav J.S."/>
            <person name="Grigoriev I.V."/>
            <person name="Master E.R."/>
        </authorList>
    </citation>
    <scope>NUCLEOTIDE SEQUENCE [LARGE SCALE GENOMIC DNA]</scope>
    <source>
        <strain evidence="1 2">HHB-10118-sp</strain>
    </source>
</reference>
<gene>
    <name evidence="1" type="ORF">PHACADRAFT_24596</name>
</gene>
<dbReference type="GeneID" id="18913692"/>
<dbReference type="AlphaFoldDB" id="K5WQ96"/>
<evidence type="ECO:0000313" key="2">
    <source>
        <dbReference type="Proteomes" id="UP000008370"/>
    </source>
</evidence>
<sequence length="365" mass="39874">MAAFNHTMDDSDQNFNYYPYADGDMTGGWSPWFADSGRFRDVSVPGEEGVGQSLQYTAFARSSVTLEFHAAARAGSTIVPSFRTSYQAGTYDSPDPRDRCQHHRRRYSVSSLALVVYDNMNSTLQYSGSWEVDSDSQIPSKSSPKPYRQTSASLASVSLNFTGAAIAINVAPDWGHWTYNVIACRHNTTRQSGPDPTKPHQIELINAASAGMIMMLNDFTVYAPNVSAASAASSLASSQASSTQSSLPATRRREPMQDILAPYYEGFPPPDVQQKSGQTVLSPSTSTLSYQIHEAQSTPRNPFVNQSATIAPTEARTGLSHALLLSPLSPPLQAPVDVDRIIELIAQRIDHPLPAEHEFPPRYPL</sequence>
<dbReference type="RefSeq" id="XP_007389594.1">
    <property type="nucleotide sequence ID" value="XM_007389532.1"/>
</dbReference>
<keyword evidence="2" id="KW-1185">Reference proteome</keyword>
<dbReference type="KEGG" id="pco:PHACADRAFT_24596"/>
<dbReference type="EMBL" id="JH930468">
    <property type="protein sequence ID" value="EKM61394.1"/>
    <property type="molecule type" value="Genomic_DNA"/>
</dbReference>
<dbReference type="HOGENOM" id="CLU_758896_0_0_1"/>
<organism evidence="1 2">
    <name type="scientific">Phanerochaete carnosa (strain HHB-10118-sp)</name>
    <name type="common">White-rot fungus</name>
    <name type="synonym">Peniophora carnosa</name>
    <dbReference type="NCBI Taxonomy" id="650164"/>
    <lineage>
        <taxon>Eukaryota</taxon>
        <taxon>Fungi</taxon>
        <taxon>Dikarya</taxon>
        <taxon>Basidiomycota</taxon>
        <taxon>Agaricomycotina</taxon>
        <taxon>Agaricomycetes</taxon>
        <taxon>Polyporales</taxon>
        <taxon>Phanerochaetaceae</taxon>
        <taxon>Phanerochaete</taxon>
    </lineage>
</organism>
<name>K5WQ96_PHACS</name>
<protein>
    <submittedName>
        <fullName evidence="1">Uncharacterized protein</fullName>
    </submittedName>
</protein>
<dbReference type="InParanoid" id="K5WQ96"/>
<proteinExistence type="predicted"/>